<name>A0A9W7IY00_HIBTR</name>
<sequence>MVMVAATVSHLLPLHLLFLSAVSTTGYLYYHLHCRQPFFPHTSLPPSYLSPSSISSSPFLSPEPQPHQKQQLKFPFSTILPSTPQTPFFLSFPSPLSPSLSSTLLTFSANILSLLITLFLPPPTVITSSSSSSLFFSSPPPSFSVLPLSPSSSAIAATKTVPPTTKLHRELDSPNLNLLSPLLKVKTYQSGEQFIQLLSMGSCQTNVEVKKDELFSLRGTSHEKESPSYVRI</sequence>
<dbReference type="AlphaFoldDB" id="A0A9W7IY00"/>
<protein>
    <submittedName>
        <fullName evidence="1">Uncharacterized protein</fullName>
    </submittedName>
</protein>
<dbReference type="EMBL" id="BSYR01000037">
    <property type="protein sequence ID" value="GMJ02953.1"/>
    <property type="molecule type" value="Genomic_DNA"/>
</dbReference>
<comment type="caution">
    <text evidence="1">The sequence shown here is derived from an EMBL/GenBank/DDBJ whole genome shotgun (WGS) entry which is preliminary data.</text>
</comment>
<dbReference type="Proteomes" id="UP001165190">
    <property type="component" value="Unassembled WGS sequence"/>
</dbReference>
<evidence type="ECO:0000313" key="2">
    <source>
        <dbReference type="Proteomes" id="UP001165190"/>
    </source>
</evidence>
<proteinExistence type="predicted"/>
<gene>
    <name evidence="1" type="ORF">HRI_003964500</name>
</gene>
<evidence type="ECO:0000313" key="1">
    <source>
        <dbReference type="EMBL" id="GMJ02953.1"/>
    </source>
</evidence>
<reference evidence="1" key="1">
    <citation type="submission" date="2023-05" db="EMBL/GenBank/DDBJ databases">
        <title>Genome and transcriptome analyses reveal genes involved in the formation of fine ridges on petal epidermal cells in Hibiscus trionum.</title>
        <authorList>
            <person name="Koshimizu S."/>
            <person name="Masuda S."/>
            <person name="Ishii T."/>
            <person name="Shirasu K."/>
            <person name="Hoshino A."/>
            <person name="Arita M."/>
        </authorList>
    </citation>
    <scope>NUCLEOTIDE SEQUENCE</scope>
    <source>
        <strain evidence="1">Hamamatsu line</strain>
    </source>
</reference>
<organism evidence="1 2">
    <name type="scientific">Hibiscus trionum</name>
    <name type="common">Flower of an hour</name>
    <dbReference type="NCBI Taxonomy" id="183268"/>
    <lineage>
        <taxon>Eukaryota</taxon>
        <taxon>Viridiplantae</taxon>
        <taxon>Streptophyta</taxon>
        <taxon>Embryophyta</taxon>
        <taxon>Tracheophyta</taxon>
        <taxon>Spermatophyta</taxon>
        <taxon>Magnoliopsida</taxon>
        <taxon>eudicotyledons</taxon>
        <taxon>Gunneridae</taxon>
        <taxon>Pentapetalae</taxon>
        <taxon>rosids</taxon>
        <taxon>malvids</taxon>
        <taxon>Malvales</taxon>
        <taxon>Malvaceae</taxon>
        <taxon>Malvoideae</taxon>
        <taxon>Hibiscus</taxon>
    </lineage>
</organism>
<keyword evidence="2" id="KW-1185">Reference proteome</keyword>
<accession>A0A9W7IY00</accession>